<name>A0AAV5EKK7_ELECO</name>
<organism evidence="2 3">
    <name type="scientific">Eleusine coracana subsp. coracana</name>
    <dbReference type="NCBI Taxonomy" id="191504"/>
    <lineage>
        <taxon>Eukaryota</taxon>
        <taxon>Viridiplantae</taxon>
        <taxon>Streptophyta</taxon>
        <taxon>Embryophyta</taxon>
        <taxon>Tracheophyta</taxon>
        <taxon>Spermatophyta</taxon>
        <taxon>Magnoliopsida</taxon>
        <taxon>Liliopsida</taxon>
        <taxon>Poales</taxon>
        <taxon>Poaceae</taxon>
        <taxon>PACMAD clade</taxon>
        <taxon>Chloridoideae</taxon>
        <taxon>Cynodonteae</taxon>
        <taxon>Eleusininae</taxon>
        <taxon>Eleusine</taxon>
    </lineage>
</organism>
<dbReference type="SUPFAM" id="SSF55729">
    <property type="entry name" value="Acyl-CoA N-acyltransferases (Nat)"/>
    <property type="match status" value="2"/>
</dbReference>
<evidence type="ECO:0000259" key="1">
    <source>
        <dbReference type="PROSITE" id="PS51186"/>
    </source>
</evidence>
<dbReference type="CDD" id="cd04301">
    <property type="entry name" value="NAT_SF"/>
    <property type="match status" value="1"/>
</dbReference>
<dbReference type="EMBL" id="BQKI01000076">
    <property type="protein sequence ID" value="GJN23046.1"/>
    <property type="molecule type" value="Genomic_DNA"/>
</dbReference>
<dbReference type="AlphaFoldDB" id="A0AAV5EKK7"/>
<proteinExistence type="predicted"/>
<sequence length="561" mass="60131">MEQEKQVARPAAAAPSAVKVTLRPFELSDVDAMMVWASDPVVTAPCRWDPYESTDPLLAYLRDTVLPHPWFRAICLAGDGEDSHPVGAISVTPTGDPNRAELGYVLARAHWGKGVATAAVKRTVATVFGEVQGLERVEALVDVANPASQRVLEKAGFTREAVLRKYGFVKGHVKDMVMFSFIDTDPLAERLPSESSAVGSARWARCSWPSAAAASSGTCWLARTGARPLRAVFAEVGEALVDVDNPAPERVAGKAGFRKEQCCGTLELRTANSTQLLWAWLVVPAALLLQRSGRESCAHLATAPLLLRARSVGAASLSCHSSAPLLLCVAAPPCSPDHGLCSARCRCYCFALLLRGRLAAASAPRSPGCHRCSALVGRGLCSALAGRRLCSAHLRRCSTLAGSPPLLRARRAAAAALAPCSPTAACAPRGERKERASVWVTEENGRPVGAISVTPTGDACRVELGYVLARAHWGRGVATAAVRRALRAVFDEVDGLVRVEALVDVDNPASQRVAEKAGFRREGVLRRHYWHKGCTRDMVMYSFISSDPLPERLVSRRAQMI</sequence>
<reference evidence="2" key="1">
    <citation type="journal article" date="2018" name="DNA Res.">
        <title>Multiple hybrid de novo genome assembly of finger millet, an orphan allotetraploid crop.</title>
        <authorList>
            <person name="Hatakeyama M."/>
            <person name="Aluri S."/>
            <person name="Balachadran M.T."/>
            <person name="Sivarajan S.R."/>
            <person name="Patrignani A."/>
            <person name="Gruter S."/>
            <person name="Poveda L."/>
            <person name="Shimizu-Inatsugi R."/>
            <person name="Baeten J."/>
            <person name="Francoijs K.J."/>
            <person name="Nataraja K.N."/>
            <person name="Reddy Y.A.N."/>
            <person name="Phadnis S."/>
            <person name="Ravikumar R.L."/>
            <person name="Schlapbach R."/>
            <person name="Sreeman S.M."/>
            <person name="Shimizu K.K."/>
        </authorList>
    </citation>
    <scope>NUCLEOTIDE SEQUENCE</scope>
</reference>
<evidence type="ECO:0000313" key="2">
    <source>
        <dbReference type="EMBL" id="GJN23046.1"/>
    </source>
</evidence>
<feature type="domain" description="N-acetyltransferase" evidence="1">
    <location>
        <begin position="392"/>
        <end position="545"/>
    </location>
</feature>
<dbReference type="GO" id="GO:0016747">
    <property type="term" value="F:acyltransferase activity, transferring groups other than amino-acyl groups"/>
    <property type="evidence" value="ECO:0007669"/>
    <property type="project" value="InterPro"/>
</dbReference>
<accession>A0AAV5EKK7</accession>
<comment type="caution">
    <text evidence="2">The sequence shown here is derived from an EMBL/GenBank/DDBJ whole genome shotgun (WGS) entry which is preliminary data.</text>
</comment>
<dbReference type="InterPro" id="IPR016181">
    <property type="entry name" value="Acyl_CoA_acyltransferase"/>
</dbReference>
<dbReference type="Gene3D" id="3.40.630.30">
    <property type="match status" value="2"/>
</dbReference>
<dbReference type="Proteomes" id="UP001054889">
    <property type="component" value="Unassembled WGS sequence"/>
</dbReference>
<dbReference type="InterPro" id="IPR000182">
    <property type="entry name" value="GNAT_dom"/>
</dbReference>
<protein>
    <recommendedName>
        <fullName evidence="1">N-acetyltransferase domain-containing protein</fullName>
    </recommendedName>
</protein>
<feature type="domain" description="N-acetyltransferase" evidence="1">
    <location>
        <begin position="20"/>
        <end position="183"/>
    </location>
</feature>
<reference evidence="2" key="2">
    <citation type="submission" date="2021-12" db="EMBL/GenBank/DDBJ databases">
        <title>Resequencing data analysis of finger millet.</title>
        <authorList>
            <person name="Hatakeyama M."/>
            <person name="Aluri S."/>
            <person name="Balachadran M.T."/>
            <person name="Sivarajan S.R."/>
            <person name="Poveda L."/>
            <person name="Shimizu-Inatsugi R."/>
            <person name="Schlapbach R."/>
            <person name="Sreeman S.M."/>
            <person name="Shimizu K.K."/>
        </authorList>
    </citation>
    <scope>NUCLEOTIDE SEQUENCE</scope>
</reference>
<dbReference type="Pfam" id="PF13302">
    <property type="entry name" value="Acetyltransf_3"/>
    <property type="match status" value="2"/>
</dbReference>
<keyword evidence="3" id="KW-1185">Reference proteome</keyword>
<evidence type="ECO:0000313" key="3">
    <source>
        <dbReference type="Proteomes" id="UP001054889"/>
    </source>
</evidence>
<gene>
    <name evidence="2" type="primary">gb10662</name>
    <name evidence="2" type="ORF">PR202_gb10662</name>
</gene>
<dbReference type="PANTHER" id="PTHR46067:SF30">
    <property type="entry name" value="OS03G0794200 PROTEIN"/>
    <property type="match status" value="1"/>
</dbReference>
<dbReference type="PANTHER" id="PTHR46067">
    <property type="entry name" value="ACYL-COA N-ACYLTRANSFERASES (NAT) SUPERFAMILY PROTEIN"/>
    <property type="match status" value="1"/>
</dbReference>
<dbReference type="PROSITE" id="PS51186">
    <property type="entry name" value="GNAT"/>
    <property type="match status" value="2"/>
</dbReference>